<evidence type="ECO:0000259" key="10">
    <source>
        <dbReference type="Pfam" id="PF08019"/>
    </source>
</evidence>
<reference evidence="12" key="1">
    <citation type="submission" date="2016-11" db="EMBL/GenBank/DDBJ databases">
        <authorList>
            <person name="Varghese N."/>
            <person name="Submissions S."/>
        </authorList>
    </citation>
    <scope>NUCLEOTIDE SEQUENCE [LARGE SCALE GENOMIC DNA]</scope>
    <source>
        <strain evidence="12">DSM 16579</strain>
    </source>
</reference>
<evidence type="ECO:0000259" key="9">
    <source>
        <dbReference type="Pfam" id="PF00884"/>
    </source>
</evidence>
<evidence type="ECO:0000256" key="1">
    <source>
        <dbReference type="ARBA" id="ARBA00004429"/>
    </source>
</evidence>
<keyword evidence="12" id="KW-1185">Reference proteome</keyword>
<dbReference type="InterPro" id="IPR000917">
    <property type="entry name" value="Sulfatase_N"/>
</dbReference>
<gene>
    <name evidence="11" type="ORF">SAMN02745753_03444</name>
</gene>
<keyword evidence="3" id="KW-0997">Cell inner membrane</keyword>
<dbReference type="RefSeq" id="WP_072840905.1">
    <property type="nucleotide sequence ID" value="NZ_FQVF01000017.1"/>
</dbReference>
<feature type="domain" description="Sulfatase N-terminal" evidence="9">
    <location>
        <begin position="239"/>
        <end position="528"/>
    </location>
</feature>
<dbReference type="InterPro" id="IPR058130">
    <property type="entry name" value="PEA_transf_C"/>
</dbReference>
<evidence type="ECO:0000256" key="7">
    <source>
        <dbReference type="ARBA" id="ARBA00023136"/>
    </source>
</evidence>
<evidence type="ECO:0000256" key="2">
    <source>
        <dbReference type="ARBA" id="ARBA00022475"/>
    </source>
</evidence>
<keyword evidence="7 8" id="KW-0472">Membrane</keyword>
<dbReference type="PANTHER" id="PTHR30443:SF0">
    <property type="entry name" value="PHOSPHOETHANOLAMINE TRANSFERASE EPTA"/>
    <property type="match status" value="1"/>
</dbReference>
<dbReference type="InterPro" id="IPR012549">
    <property type="entry name" value="EptA-like_N"/>
</dbReference>
<evidence type="ECO:0000256" key="5">
    <source>
        <dbReference type="ARBA" id="ARBA00022692"/>
    </source>
</evidence>
<dbReference type="NCBIfam" id="NF028537">
    <property type="entry name" value="P_eth_NH2_trans"/>
    <property type="match status" value="1"/>
</dbReference>
<evidence type="ECO:0000256" key="3">
    <source>
        <dbReference type="ARBA" id="ARBA00022519"/>
    </source>
</evidence>
<dbReference type="GO" id="GO:0005886">
    <property type="term" value="C:plasma membrane"/>
    <property type="evidence" value="ECO:0007669"/>
    <property type="project" value="UniProtKB-SubCell"/>
</dbReference>
<feature type="transmembrane region" description="Helical" evidence="8">
    <location>
        <begin position="83"/>
        <end position="102"/>
    </location>
</feature>
<feature type="transmembrane region" description="Helical" evidence="8">
    <location>
        <begin position="122"/>
        <end position="147"/>
    </location>
</feature>
<feature type="transmembrane region" description="Helical" evidence="8">
    <location>
        <begin position="21"/>
        <end position="39"/>
    </location>
</feature>
<dbReference type="GO" id="GO:0009244">
    <property type="term" value="P:lipopolysaccharide core region biosynthetic process"/>
    <property type="evidence" value="ECO:0007669"/>
    <property type="project" value="TreeGrafter"/>
</dbReference>
<dbReference type="Pfam" id="PF00884">
    <property type="entry name" value="Sulfatase"/>
    <property type="match status" value="1"/>
</dbReference>
<dbReference type="InterPro" id="IPR017850">
    <property type="entry name" value="Alkaline_phosphatase_core_sf"/>
</dbReference>
<keyword evidence="4 11" id="KW-0808">Transferase</keyword>
<evidence type="ECO:0000256" key="6">
    <source>
        <dbReference type="ARBA" id="ARBA00022989"/>
    </source>
</evidence>
<dbReference type="PANTHER" id="PTHR30443">
    <property type="entry name" value="INNER MEMBRANE PROTEIN"/>
    <property type="match status" value="1"/>
</dbReference>
<dbReference type="OrthoDB" id="9786870at2"/>
<dbReference type="STRING" id="1122206.SAMN02745753_03444"/>
<accession>A0A1M5HU22</accession>
<dbReference type="Proteomes" id="UP000184517">
    <property type="component" value="Unassembled WGS sequence"/>
</dbReference>
<dbReference type="InterPro" id="IPR040423">
    <property type="entry name" value="PEA_transferase"/>
</dbReference>
<feature type="domain" description="Phosphoethanolamine transferase N-terminal" evidence="10">
    <location>
        <begin position="63"/>
        <end position="210"/>
    </location>
</feature>
<sequence>MDLKSESLSKKIRIKITYFKLTILIALYYALVINIPFYVQLYDALERSNSMNIGLFLCMPIFIFLITNILFSLISWPYITKPLFIFLLLTSSIVSYVIYNYGISVDYGIIQNAFETDTGEAASYLSFYSVFWVAITGIIPSLMVALVKIRPEISVIKKSLSIFVSVLVILSIVFFYFKDLSYIGRKNSYLKEMIVPTYYLSSSYKYIKNTYFSSPVTYKKIGEDAKQAIKDPSQKPTLFFFVLGETARSQNYQLNGYPRPTNEYTSKQDVISFRDVASCGTATAVSVPCMFSALSRDEYKESVAKHQDNAIDILKRAGISLLWKENDGGDKDVANNITKTTLNREVVNEFCNGNSCYDMALLDNLDSDIKNMEGDRVIFIHLMGSHGPNYFKRYPDDQKKFTPDCQRNDVENCSSESIINSYDNTIHYTDFVISKLIDKLKGVSDQYNTSLLYLSDHGESLGENGVFLHGLPYAFAPIYQTRVPLMLWMSDGFKKTKNIDQTCLKNEAQNSNISQDYIFHSLLGIMDVKTSTYDQELDLYKKCRKNNEKG</sequence>
<organism evidence="11 12">
    <name type="scientific">Marinomonas polaris DSM 16579</name>
    <dbReference type="NCBI Taxonomy" id="1122206"/>
    <lineage>
        <taxon>Bacteria</taxon>
        <taxon>Pseudomonadati</taxon>
        <taxon>Pseudomonadota</taxon>
        <taxon>Gammaproteobacteria</taxon>
        <taxon>Oceanospirillales</taxon>
        <taxon>Oceanospirillaceae</taxon>
        <taxon>Marinomonas</taxon>
    </lineage>
</organism>
<evidence type="ECO:0000313" key="11">
    <source>
        <dbReference type="EMBL" id="SHG19423.1"/>
    </source>
</evidence>
<dbReference type="GO" id="GO:0016776">
    <property type="term" value="F:phosphotransferase activity, phosphate group as acceptor"/>
    <property type="evidence" value="ECO:0007669"/>
    <property type="project" value="TreeGrafter"/>
</dbReference>
<dbReference type="Gene3D" id="3.40.720.10">
    <property type="entry name" value="Alkaline Phosphatase, subunit A"/>
    <property type="match status" value="1"/>
</dbReference>
<keyword evidence="6 8" id="KW-1133">Transmembrane helix</keyword>
<feature type="transmembrane region" description="Helical" evidence="8">
    <location>
        <begin position="51"/>
        <end position="71"/>
    </location>
</feature>
<evidence type="ECO:0000256" key="8">
    <source>
        <dbReference type="SAM" id="Phobius"/>
    </source>
</evidence>
<keyword evidence="2" id="KW-1003">Cell membrane</keyword>
<feature type="transmembrane region" description="Helical" evidence="8">
    <location>
        <begin position="159"/>
        <end position="177"/>
    </location>
</feature>
<comment type="subcellular location">
    <subcellularLocation>
        <location evidence="1">Cell inner membrane</location>
        <topology evidence="1">Multi-pass membrane protein</topology>
    </subcellularLocation>
</comment>
<dbReference type="AlphaFoldDB" id="A0A1M5HU22"/>
<dbReference type="EMBL" id="FQVF01000017">
    <property type="protein sequence ID" value="SHG19423.1"/>
    <property type="molecule type" value="Genomic_DNA"/>
</dbReference>
<dbReference type="SUPFAM" id="SSF53649">
    <property type="entry name" value="Alkaline phosphatase-like"/>
    <property type="match status" value="1"/>
</dbReference>
<proteinExistence type="predicted"/>
<evidence type="ECO:0000313" key="12">
    <source>
        <dbReference type="Proteomes" id="UP000184517"/>
    </source>
</evidence>
<name>A0A1M5HU22_9GAMM</name>
<dbReference type="CDD" id="cd16017">
    <property type="entry name" value="LptA"/>
    <property type="match status" value="1"/>
</dbReference>
<keyword evidence="5 8" id="KW-0812">Transmembrane</keyword>
<evidence type="ECO:0000256" key="4">
    <source>
        <dbReference type="ARBA" id="ARBA00022679"/>
    </source>
</evidence>
<dbReference type="Pfam" id="PF08019">
    <property type="entry name" value="EptA_B_N"/>
    <property type="match status" value="1"/>
</dbReference>
<protein>
    <submittedName>
        <fullName evidence="11">Phosphatidylethanolamine:Kdo2-lipid A phosphoethanolamine transferase</fullName>
    </submittedName>
</protein>